<evidence type="ECO:0000313" key="2">
    <source>
        <dbReference type="EMBL" id="MPM63693.1"/>
    </source>
</evidence>
<feature type="region of interest" description="Disordered" evidence="1">
    <location>
        <begin position="1"/>
        <end position="22"/>
    </location>
</feature>
<dbReference type="AlphaFoldDB" id="A0A645BKF2"/>
<organism evidence="2">
    <name type="scientific">bioreactor metagenome</name>
    <dbReference type="NCBI Taxonomy" id="1076179"/>
    <lineage>
        <taxon>unclassified sequences</taxon>
        <taxon>metagenomes</taxon>
        <taxon>ecological metagenomes</taxon>
    </lineage>
</organism>
<comment type="caution">
    <text evidence="2">The sequence shown here is derived from an EMBL/GenBank/DDBJ whole genome shotgun (WGS) entry which is preliminary data.</text>
</comment>
<gene>
    <name evidence="2" type="ORF">SDC9_110575</name>
</gene>
<dbReference type="EMBL" id="VSSQ01019553">
    <property type="protein sequence ID" value="MPM63693.1"/>
    <property type="molecule type" value="Genomic_DNA"/>
</dbReference>
<evidence type="ECO:0000256" key="1">
    <source>
        <dbReference type="SAM" id="MobiDB-lite"/>
    </source>
</evidence>
<protein>
    <submittedName>
        <fullName evidence="2">Uncharacterized protein</fullName>
    </submittedName>
</protein>
<sequence>MESIKKAANQLPSKTCSDSQKSVPKLTIIHGKKRPFSVSPLSARFLPGNHHTLISFIFQCLDARFQIRDRTLKLSDFRLQTLDIGRSHFAIRRAAHLLEDQSKAKNQ</sequence>
<name>A0A645BKF2_9ZZZZ</name>
<proteinExistence type="predicted"/>
<accession>A0A645BKF2</accession>
<reference evidence="2" key="1">
    <citation type="submission" date="2019-08" db="EMBL/GenBank/DDBJ databases">
        <authorList>
            <person name="Kucharzyk K."/>
            <person name="Murdoch R.W."/>
            <person name="Higgins S."/>
            <person name="Loffler F."/>
        </authorList>
    </citation>
    <scope>NUCLEOTIDE SEQUENCE</scope>
</reference>
<feature type="compositionally biased region" description="Polar residues" evidence="1">
    <location>
        <begin position="10"/>
        <end position="22"/>
    </location>
</feature>